<evidence type="ECO:0000256" key="3">
    <source>
        <dbReference type="SAM" id="MobiDB-lite"/>
    </source>
</evidence>
<feature type="compositionally biased region" description="Polar residues" evidence="3">
    <location>
        <begin position="136"/>
        <end position="148"/>
    </location>
</feature>
<protein>
    <submittedName>
        <fullName evidence="5">NCK interacting protein with SH3 domain</fullName>
    </submittedName>
</protein>
<feature type="compositionally biased region" description="Low complexity" evidence="3">
    <location>
        <begin position="196"/>
        <end position="217"/>
    </location>
</feature>
<dbReference type="InterPro" id="IPR035514">
    <property type="entry name" value="SPIN90_SH3"/>
</dbReference>
<feature type="domain" description="SH3" evidence="4">
    <location>
        <begin position="1"/>
        <end position="58"/>
    </location>
</feature>
<dbReference type="InterPro" id="IPR001452">
    <property type="entry name" value="SH3_domain"/>
</dbReference>
<evidence type="ECO:0000256" key="1">
    <source>
        <dbReference type="ARBA" id="ARBA00022443"/>
    </source>
</evidence>
<proteinExistence type="predicted"/>
<dbReference type="PROSITE" id="PS50002">
    <property type="entry name" value="SH3"/>
    <property type="match status" value="1"/>
</dbReference>
<feature type="region of interest" description="Disordered" evidence="3">
    <location>
        <begin position="196"/>
        <end position="300"/>
    </location>
</feature>
<dbReference type="GO" id="GO:0071933">
    <property type="term" value="F:Arp2/3 complex binding"/>
    <property type="evidence" value="ECO:0007669"/>
    <property type="project" value="TreeGrafter"/>
</dbReference>
<dbReference type="PANTHER" id="PTHR13357">
    <property type="entry name" value="SH3 ADAPTER PROTEIN SPIN90 NCK INTERACTING PROTEIN WITH SH3 DOMAIN"/>
    <property type="match status" value="1"/>
</dbReference>
<dbReference type="PANTHER" id="PTHR13357:SF1">
    <property type="entry name" value="NCK-INTERACTING PROTEIN WITH SH3 DOMAIN"/>
    <property type="match status" value="1"/>
</dbReference>
<dbReference type="Gene3D" id="2.30.30.40">
    <property type="entry name" value="SH3 Domains"/>
    <property type="match status" value="1"/>
</dbReference>
<reference evidence="5" key="3">
    <citation type="submission" date="2025-09" db="UniProtKB">
        <authorList>
            <consortium name="Ensembl"/>
        </authorList>
    </citation>
    <scope>IDENTIFICATION</scope>
</reference>
<organism evidence="5 6">
    <name type="scientific">Oncorhynchus mykiss</name>
    <name type="common">Rainbow trout</name>
    <name type="synonym">Salmo gairdneri</name>
    <dbReference type="NCBI Taxonomy" id="8022"/>
    <lineage>
        <taxon>Eukaryota</taxon>
        <taxon>Metazoa</taxon>
        <taxon>Chordata</taxon>
        <taxon>Craniata</taxon>
        <taxon>Vertebrata</taxon>
        <taxon>Euteleostomi</taxon>
        <taxon>Actinopterygii</taxon>
        <taxon>Neopterygii</taxon>
        <taxon>Teleostei</taxon>
        <taxon>Protacanthopterygii</taxon>
        <taxon>Salmoniformes</taxon>
        <taxon>Salmonidae</taxon>
        <taxon>Salmoninae</taxon>
        <taxon>Oncorhynchus</taxon>
    </lineage>
</organism>
<evidence type="ECO:0000259" key="4">
    <source>
        <dbReference type="PROSITE" id="PS50002"/>
    </source>
</evidence>
<dbReference type="InterPro" id="IPR030125">
    <property type="entry name" value="SPIN90/Ldb17"/>
</dbReference>
<dbReference type="Proteomes" id="UP000694395">
    <property type="component" value="Chromosome 7"/>
</dbReference>
<feature type="compositionally biased region" description="Low complexity" evidence="3">
    <location>
        <begin position="107"/>
        <end position="129"/>
    </location>
</feature>
<dbReference type="AlphaFoldDB" id="A0A8C7UJZ4"/>
<keyword evidence="6" id="KW-1185">Reference proteome</keyword>
<dbReference type="Pfam" id="PF14604">
    <property type="entry name" value="SH3_9"/>
    <property type="match status" value="1"/>
</dbReference>
<accession>A0A8C7UJZ4</accession>
<reference evidence="5" key="2">
    <citation type="submission" date="2025-08" db="UniProtKB">
        <authorList>
            <consortium name="Ensembl"/>
        </authorList>
    </citation>
    <scope>IDENTIFICATION</scope>
</reference>
<dbReference type="Ensembl" id="ENSOMYT00000106968.2">
    <property type="protein sequence ID" value="ENSOMYP00000098525.2"/>
    <property type="gene ID" value="ENSOMYG00000044692.2"/>
</dbReference>
<evidence type="ECO:0000313" key="5">
    <source>
        <dbReference type="Ensembl" id="ENSOMYP00000098525.2"/>
    </source>
</evidence>
<dbReference type="CDD" id="cd11849">
    <property type="entry name" value="SH3_SPIN90"/>
    <property type="match status" value="1"/>
</dbReference>
<feature type="compositionally biased region" description="Pro residues" evidence="3">
    <location>
        <begin position="253"/>
        <end position="266"/>
    </location>
</feature>
<keyword evidence="1 2" id="KW-0728">SH3 domain</keyword>
<name>A0A8C7UJZ4_ONCMY</name>
<dbReference type="Pfam" id="PF09431">
    <property type="entry name" value="SPIN90_LRD"/>
    <property type="match status" value="1"/>
</dbReference>
<dbReference type="SMART" id="SM00326">
    <property type="entry name" value="SH3"/>
    <property type="match status" value="1"/>
</dbReference>
<dbReference type="GeneTree" id="ENSGT00390000015725"/>
<evidence type="ECO:0000313" key="6">
    <source>
        <dbReference type="Proteomes" id="UP000694395"/>
    </source>
</evidence>
<dbReference type="InterPro" id="IPR018556">
    <property type="entry name" value="SPIN90/Ldb17_LRD"/>
</dbReference>
<dbReference type="GO" id="GO:0006897">
    <property type="term" value="P:endocytosis"/>
    <property type="evidence" value="ECO:0007669"/>
    <property type="project" value="TreeGrafter"/>
</dbReference>
<dbReference type="SUPFAM" id="SSF50044">
    <property type="entry name" value="SH3-domain"/>
    <property type="match status" value="1"/>
</dbReference>
<sequence>MYRSLYAFRSAEPNSLHFGSGESFLILERSNKHWWLGSRCSSGETGYVPASYIERIQAPEQDEVLQSIDRAIEGIHNLAMKNGGKYNLEQRDMLQKLIHHRKETLSRRSPTPSSPKQGLSSSTSELSLSHTPQPPNGISRTMSENLHSFTPKDECMIVPPQPRRAAPITPPPPEKLRASRHPGDCLIVTMETHSASLDSGSSHSVVSSDVSLPSVASTPPPVPSRVKPPPPPPDDLPPSDPSPQPDPSKKGPAPQPQPQPTHPPQPSTEDQSETDWPLAPPSVAESPPGSPTHSEPVPGTTGAELIELVRRNTGLSYDLSRVAVGVVVGHLQTTLPQASSALEKVLLSLVESKDQSSVLPQGQVCHDEQRLEVILGDLARHFDDSQQRSWALHEDHSLIACYLEELLKILTDADPEVCKKMCRANHSEPVLSLVTYYQMEHRVSLRLLLLKVFGAMCSLDSALISTLLNSILPMELARDLQTDTQEHQKMCYTALVLTMIFSMGEQVPYHHYEHLNASFVQFLLDVVEDGLPSDPTEQLPDLCVNLILAFNLHLIVPSSNVIMQTVVKKNVKIFSEKIVLLLNRGDDPVCVFKHAPPAPHSVLKFLQDVFASRDSSDIFYRTDMMVMIDIAVRCISDLSPGDKLRMEYLSLMHSIIRSTDYLEHLHRLSDLQGALQRILREEDNSGADEGGATAKQMDKLIVQEMYKEFPQISES</sequence>
<evidence type="ECO:0000256" key="2">
    <source>
        <dbReference type="PROSITE-ProRule" id="PRU00192"/>
    </source>
</evidence>
<feature type="region of interest" description="Disordered" evidence="3">
    <location>
        <begin position="102"/>
        <end position="180"/>
    </location>
</feature>
<dbReference type="InterPro" id="IPR036028">
    <property type="entry name" value="SH3-like_dom_sf"/>
</dbReference>
<feature type="compositionally biased region" description="Pro residues" evidence="3">
    <location>
        <begin position="218"/>
        <end position="246"/>
    </location>
</feature>
<gene>
    <name evidence="5" type="primary">LOC110528411</name>
</gene>
<reference evidence="5" key="1">
    <citation type="submission" date="2020-07" db="EMBL/GenBank/DDBJ databases">
        <title>A long reads based de novo assembly of the rainbow trout Arlee double haploid line genome.</title>
        <authorList>
            <person name="Gao G."/>
            <person name="Palti Y."/>
        </authorList>
    </citation>
    <scope>NUCLEOTIDE SEQUENCE [LARGE SCALE GENOMIC DNA]</scope>
</reference>